<proteinExistence type="predicted"/>
<name>A0A161PTR2_BDEBC</name>
<dbReference type="SFLD" id="SFLDS00005">
    <property type="entry name" value="Isoprenoid_Synthase_Type_I"/>
    <property type="match status" value="1"/>
</dbReference>
<keyword evidence="1" id="KW-0808">Transferase</keyword>
<dbReference type="AlphaFoldDB" id="A0A161PTR2"/>
<dbReference type="InterPro" id="IPR019845">
    <property type="entry name" value="Squalene/phytoene_synthase_CS"/>
</dbReference>
<gene>
    <name evidence="3" type="ORF">AZI87_05770</name>
</gene>
<evidence type="ECO:0000256" key="2">
    <source>
        <dbReference type="SAM" id="Phobius"/>
    </source>
</evidence>
<keyword evidence="2" id="KW-0812">Transmembrane</keyword>
<organism evidence="3 4">
    <name type="scientific">Bdellovibrio bacteriovorus</name>
    <dbReference type="NCBI Taxonomy" id="959"/>
    <lineage>
        <taxon>Bacteria</taxon>
        <taxon>Pseudomonadati</taxon>
        <taxon>Bdellovibrionota</taxon>
        <taxon>Bdellovibrionia</taxon>
        <taxon>Bdellovibrionales</taxon>
        <taxon>Pseudobdellovibrionaceae</taxon>
        <taxon>Bdellovibrio</taxon>
    </lineage>
</organism>
<dbReference type="InterPro" id="IPR008949">
    <property type="entry name" value="Isoprenoid_synthase_dom_sf"/>
</dbReference>
<accession>A0A161PTR2</accession>
<keyword evidence="2" id="KW-1133">Transmembrane helix</keyword>
<dbReference type="Pfam" id="PF00494">
    <property type="entry name" value="SQS_PSY"/>
    <property type="match status" value="1"/>
</dbReference>
<dbReference type="GO" id="GO:0051996">
    <property type="term" value="F:squalene synthase [NAD(P)H] activity"/>
    <property type="evidence" value="ECO:0007669"/>
    <property type="project" value="InterPro"/>
</dbReference>
<dbReference type="InterPro" id="IPR044843">
    <property type="entry name" value="Trans_IPPS_bact-type"/>
</dbReference>
<keyword evidence="2" id="KW-0472">Membrane</keyword>
<dbReference type="PANTHER" id="PTHR31480">
    <property type="entry name" value="BIFUNCTIONAL LYCOPENE CYCLASE/PHYTOENE SYNTHASE"/>
    <property type="match status" value="1"/>
</dbReference>
<reference evidence="3 4" key="1">
    <citation type="submission" date="2016-03" db="EMBL/GenBank/DDBJ databases">
        <authorList>
            <person name="Ploux O."/>
        </authorList>
    </citation>
    <scope>NUCLEOTIDE SEQUENCE [LARGE SCALE GENOMIC DNA]</scope>
    <source>
        <strain evidence="3 4">EC13</strain>
    </source>
</reference>
<dbReference type="SFLD" id="SFLDG01018">
    <property type="entry name" value="Squalene/Phytoene_Synthase_Lik"/>
    <property type="match status" value="1"/>
</dbReference>
<dbReference type="SUPFAM" id="SSF48576">
    <property type="entry name" value="Terpenoid synthases"/>
    <property type="match status" value="1"/>
</dbReference>
<dbReference type="InterPro" id="IPR033904">
    <property type="entry name" value="Trans_IPPS_HH"/>
</dbReference>
<evidence type="ECO:0008006" key="5">
    <source>
        <dbReference type="Google" id="ProtNLM"/>
    </source>
</evidence>
<dbReference type="PROSITE" id="PS01045">
    <property type="entry name" value="SQUALEN_PHYTOEN_SYN_2"/>
    <property type="match status" value="1"/>
</dbReference>
<dbReference type="GO" id="GO:0004311">
    <property type="term" value="F:geranylgeranyl diphosphate synthase activity"/>
    <property type="evidence" value="ECO:0007669"/>
    <property type="project" value="InterPro"/>
</dbReference>
<dbReference type="Proteomes" id="UP000075799">
    <property type="component" value="Unassembled WGS sequence"/>
</dbReference>
<dbReference type="RefSeq" id="WP_063205432.1">
    <property type="nucleotide sequence ID" value="NZ_LUKD01000001.1"/>
</dbReference>
<dbReference type="OrthoDB" id="9807580at2"/>
<dbReference type="InterPro" id="IPR002060">
    <property type="entry name" value="Squ/phyt_synthse"/>
</dbReference>
<feature type="transmembrane region" description="Helical" evidence="2">
    <location>
        <begin position="261"/>
        <end position="281"/>
    </location>
</feature>
<evidence type="ECO:0000256" key="1">
    <source>
        <dbReference type="ARBA" id="ARBA00022679"/>
    </source>
</evidence>
<dbReference type="PROSITE" id="PS01044">
    <property type="entry name" value="SQUALEN_PHYTOEN_SYN_1"/>
    <property type="match status" value="1"/>
</dbReference>
<protein>
    <recommendedName>
        <fullName evidence="5">Phytoene synthase</fullName>
    </recommendedName>
</protein>
<dbReference type="SFLD" id="SFLDG01212">
    <property type="entry name" value="Phytoene_synthase_like"/>
    <property type="match status" value="1"/>
</dbReference>
<dbReference type="Gene3D" id="1.10.600.10">
    <property type="entry name" value="Farnesyl Diphosphate Synthase"/>
    <property type="match status" value="1"/>
</dbReference>
<evidence type="ECO:0000313" key="3">
    <source>
        <dbReference type="EMBL" id="KYG68738.1"/>
    </source>
</evidence>
<dbReference type="GO" id="GO:0016117">
    <property type="term" value="P:carotenoid biosynthetic process"/>
    <property type="evidence" value="ECO:0007669"/>
    <property type="project" value="UniProtKB-ARBA"/>
</dbReference>
<comment type="caution">
    <text evidence="3">The sequence shown here is derived from an EMBL/GenBank/DDBJ whole genome shotgun (WGS) entry which is preliminary data.</text>
</comment>
<dbReference type="EMBL" id="LUKD01000001">
    <property type="protein sequence ID" value="KYG68738.1"/>
    <property type="molecule type" value="Genomic_DNA"/>
</dbReference>
<evidence type="ECO:0000313" key="4">
    <source>
        <dbReference type="Proteomes" id="UP000075799"/>
    </source>
</evidence>
<dbReference type="CDD" id="cd00683">
    <property type="entry name" value="Trans_IPPS_HH"/>
    <property type="match status" value="1"/>
</dbReference>
<sequence length="288" mass="32445">MIQDAEQAIEKGSKSFYLASLFFSQETKHDCWVLYRWCRHCDDVIDNGGNLRELEELQTNTLKGLRGENTHAIFSSLGKVCRKHSIPAEHPFELLAGFQKDTQAVRIKNEAELDVYAYQVAGVVGVMMCYLMKANLALAQQAAISMGNAMQLTNIARDVKEDFEKGRIYLPQSWLDEAGVNTERLLAIEQREQVYTVVQRLLKKADGLYREGREGLKYLPLRSALAVAIAAAVYSQIGSKILRLGPTSLDSRIYVSFPHKIWLVGLGIFWVMSSLTGRIVLWRSNAKA</sequence>